<dbReference type="EMBL" id="KV722505">
    <property type="protein sequence ID" value="OCH86954.1"/>
    <property type="molecule type" value="Genomic_DNA"/>
</dbReference>
<dbReference type="Proteomes" id="UP000250043">
    <property type="component" value="Unassembled WGS sequence"/>
</dbReference>
<keyword evidence="3" id="KW-1185">Reference proteome</keyword>
<evidence type="ECO:0000313" key="2">
    <source>
        <dbReference type="EMBL" id="OCH86954.1"/>
    </source>
</evidence>
<organism evidence="2 3">
    <name type="scientific">Obba rivulosa</name>
    <dbReference type="NCBI Taxonomy" id="1052685"/>
    <lineage>
        <taxon>Eukaryota</taxon>
        <taxon>Fungi</taxon>
        <taxon>Dikarya</taxon>
        <taxon>Basidiomycota</taxon>
        <taxon>Agaricomycotina</taxon>
        <taxon>Agaricomycetes</taxon>
        <taxon>Polyporales</taxon>
        <taxon>Gelatoporiaceae</taxon>
        <taxon>Obba</taxon>
    </lineage>
</organism>
<protein>
    <submittedName>
        <fullName evidence="2">Uncharacterized protein</fullName>
    </submittedName>
</protein>
<name>A0A8E2AS38_9APHY</name>
<accession>A0A8E2AS38</accession>
<evidence type="ECO:0000313" key="3">
    <source>
        <dbReference type="Proteomes" id="UP000250043"/>
    </source>
</evidence>
<feature type="region of interest" description="Disordered" evidence="1">
    <location>
        <begin position="28"/>
        <end position="77"/>
    </location>
</feature>
<evidence type="ECO:0000256" key="1">
    <source>
        <dbReference type="SAM" id="MobiDB-lite"/>
    </source>
</evidence>
<reference evidence="2 3" key="1">
    <citation type="submission" date="2016-07" db="EMBL/GenBank/DDBJ databases">
        <title>Draft genome of the white-rot fungus Obba rivulosa 3A-2.</title>
        <authorList>
            <consortium name="DOE Joint Genome Institute"/>
            <person name="Miettinen O."/>
            <person name="Riley R."/>
            <person name="Acob R."/>
            <person name="Barry K."/>
            <person name="Cullen D."/>
            <person name="De Vries R."/>
            <person name="Hainaut M."/>
            <person name="Hatakka A."/>
            <person name="Henrissat B."/>
            <person name="Hilden K."/>
            <person name="Kuo R."/>
            <person name="Labutti K."/>
            <person name="Lipzen A."/>
            <person name="Makela M.R."/>
            <person name="Sandor L."/>
            <person name="Spatafora J.W."/>
            <person name="Grigoriev I.V."/>
            <person name="Hibbett D.S."/>
        </authorList>
    </citation>
    <scope>NUCLEOTIDE SEQUENCE [LARGE SCALE GENOMIC DNA]</scope>
    <source>
        <strain evidence="2 3">3A-2</strain>
    </source>
</reference>
<proteinExistence type="predicted"/>
<sequence length="77" mass="7665">MGASAGGGADSSVLLFPTVERISGIAGSEPTLIPHYPDGGEDCTEVETPGPAMNDPDDPDAPSSPGDPCDPDDPDSP</sequence>
<gene>
    <name evidence="2" type="ORF">OBBRIDRAFT_837776</name>
</gene>
<dbReference type="AlphaFoldDB" id="A0A8E2AS38"/>